<keyword evidence="6" id="KW-1185">Reference proteome</keyword>
<keyword evidence="2" id="KW-0238">DNA-binding</keyword>
<feature type="domain" description="Tyr recombinase" evidence="4">
    <location>
        <begin position="112"/>
        <end position="300"/>
    </location>
</feature>
<dbReference type="RefSeq" id="WP_125980837.1">
    <property type="nucleotide sequence ID" value="NZ_QXGL01000003.1"/>
</dbReference>
<comment type="caution">
    <text evidence="5">The sequence shown here is derived from an EMBL/GenBank/DDBJ whole genome shotgun (WGS) entry which is preliminary data.</text>
</comment>
<dbReference type="GO" id="GO:0003677">
    <property type="term" value="F:DNA binding"/>
    <property type="evidence" value="ECO:0007669"/>
    <property type="project" value="UniProtKB-KW"/>
</dbReference>
<protein>
    <submittedName>
        <fullName evidence="5">Phage integrase</fullName>
    </submittedName>
</protein>
<keyword evidence="3" id="KW-0233">DNA recombination</keyword>
<evidence type="ECO:0000256" key="3">
    <source>
        <dbReference type="ARBA" id="ARBA00023172"/>
    </source>
</evidence>
<reference evidence="5 6" key="1">
    <citation type="submission" date="2018-09" db="EMBL/GenBank/DDBJ databases">
        <title>Characterization of the phylogenetic diversity of five novel species belonging to the genus Bifidobacterium.</title>
        <authorList>
            <person name="Lugli G.A."/>
            <person name="Duranti S."/>
            <person name="Milani C."/>
        </authorList>
    </citation>
    <scope>NUCLEOTIDE SEQUENCE [LARGE SCALE GENOMIC DNA]</scope>
    <source>
        <strain evidence="5 6">2034B</strain>
    </source>
</reference>
<dbReference type="SUPFAM" id="SSF56349">
    <property type="entry name" value="DNA breaking-rejoining enzymes"/>
    <property type="match status" value="1"/>
</dbReference>
<dbReference type="OrthoDB" id="1822491at2"/>
<dbReference type="Proteomes" id="UP000287533">
    <property type="component" value="Unassembled WGS sequence"/>
</dbReference>
<dbReference type="InterPro" id="IPR011010">
    <property type="entry name" value="DNA_brk_join_enz"/>
</dbReference>
<dbReference type="PROSITE" id="PS51898">
    <property type="entry name" value="TYR_RECOMBINASE"/>
    <property type="match status" value="1"/>
</dbReference>
<evidence type="ECO:0000256" key="2">
    <source>
        <dbReference type="ARBA" id="ARBA00023125"/>
    </source>
</evidence>
<dbReference type="PANTHER" id="PTHR30349">
    <property type="entry name" value="PHAGE INTEGRASE-RELATED"/>
    <property type="match status" value="1"/>
</dbReference>
<evidence type="ECO:0000313" key="6">
    <source>
        <dbReference type="Proteomes" id="UP000287533"/>
    </source>
</evidence>
<gene>
    <name evidence="5" type="ORF">D2E25_1186</name>
</gene>
<dbReference type="EMBL" id="QXGL01000003">
    <property type="protein sequence ID" value="RSX53213.1"/>
    <property type="molecule type" value="Genomic_DNA"/>
</dbReference>
<evidence type="ECO:0000259" key="4">
    <source>
        <dbReference type="PROSITE" id="PS51898"/>
    </source>
</evidence>
<comment type="similarity">
    <text evidence="1">Belongs to the 'phage' integrase family.</text>
</comment>
<name>A0A430FK00_9BIFI</name>
<dbReference type="Pfam" id="PF00589">
    <property type="entry name" value="Phage_integrase"/>
    <property type="match status" value="1"/>
</dbReference>
<sequence>MAETQQETLFCDYYAQWVSVYKEGAIRDVTMKKYKITQTWLAKLIPDLKLSDFDRVSYQKLINGYAEFHERQTTMDFHHQLKGAILDAVDEGFIQRDPTRKVIIKGKQPRQKKQKYLNQFELHAILADLSLGTEPSWDWLILLIAKTGLRFSEALGLTPNDFDFIHQTLSVNKTWDYKNGGGFVPTKNASSVRKVQLDWQLIMQLSALLKALPENEPIFVKNGGKVYNSTANSILAKHCEQAGVPVISIHGLRHTHASLLLFAGVSIASVSKRLGHASMNTTQDTYLHVIRELENKDVDIVMRALSTLM</sequence>
<evidence type="ECO:0000256" key="1">
    <source>
        <dbReference type="ARBA" id="ARBA00008857"/>
    </source>
</evidence>
<dbReference type="InterPro" id="IPR010998">
    <property type="entry name" value="Integrase_recombinase_N"/>
</dbReference>
<dbReference type="Gene3D" id="1.10.150.130">
    <property type="match status" value="1"/>
</dbReference>
<organism evidence="5 6">
    <name type="scientific">Bifidobacterium goeldii</name>
    <dbReference type="NCBI Taxonomy" id="2306975"/>
    <lineage>
        <taxon>Bacteria</taxon>
        <taxon>Bacillati</taxon>
        <taxon>Actinomycetota</taxon>
        <taxon>Actinomycetes</taxon>
        <taxon>Bifidobacteriales</taxon>
        <taxon>Bifidobacteriaceae</taxon>
        <taxon>Bifidobacterium</taxon>
    </lineage>
</organism>
<dbReference type="GO" id="GO:0015074">
    <property type="term" value="P:DNA integration"/>
    <property type="evidence" value="ECO:0007669"/>
    <property type="project" value="InterPro"/>
</dbReference>
<dbReference type="CDD" id="cd01189">
    <property type="entry name" value="INT_ICEBs1_C_like"/>
    <property type="match status" value="1"/>
</dbReference>
<proteinExistence type="inferred from homology"/>
<dbReference type="AlphaFoldDB" id="A0A430FK00"/>
<dbReference type="InterPro" id="IPR002104">
    <property type="entry name" value="Integrase_catalytic"/>
</dbReference>
<dbReference type="InterPro" id="IPR013762">
    <property type="entry name" value="Integrase-like_cat_sf"/>
</dbReference>
<accession>A0A430FK00</accession>
<dbReference type="Gene3D" id="1.10.443.10">
    <property type="entry name" value="Intergrase catalytic core"/>
    <property type="match status" value="1"/>
</dbReference>
<dbReference type="PANTHER" id="PTHR30349:SF64">
    <property type="entry name" value="PROPHAGE INTEGRASE INTD-RELATED"/>
    <property type="match status" value="1"/>
</dbReference>
<dbReference type="GO" id="GO:0006310">
    <property type="term" value="P:DNA recombination"/>
    <property type="evidence" value="ECO:0007669"/>
    <property type="project" value="UniProtKB-KW"/>
</dbReference>
<evidence type="ECO:0000313" key="5">
    <source>
        <dbReference type="EMBL" id="RSX53213.1"/>
    </source>
</evidence>
<dbReference type="InterPro" id="IPR050090">
    <property type="entry name" value="Tyrosine_recombinase_XerCD"/>
</dbReference>